<comment type="similarity">
    <text evidence="3">Belongs to the long-chain O-acyltransferase family.</text>
</comment>
<evidence type="ECO:0000313" key="14">
    <source>
        <dbReference type="EMBL" id="MBM2616376.1"/>
    </source>
</evidence>
<keyword evidence="9" id="KW-0012">Acyltransferase</keyword>
<evidence type="ECO:0000256" key="8">
    <source>
        <dbReference type="ARBA" id="ARBA00023098"/>
    </source>
</evidence>
<comment type="pathway">
    <text evidence="2">Lipid metabolism.</text>
</comment>
<sequence length="419" mass="44553">MEHHVDLPVTSRVTNADLAFLAMDSGAVPEQFAVVLVLDAGFDVARGARVLGERTGHIPRLRQRLVRGPGRGAWEPDPGFDAARHVVQLRSHRPGDERALLEAVMPEVTRRLRRDRPLWRAVLVTGLEHDRAALVLIVHHALVDGLGGLEILRELCDDAEPGGEGRSGEGGSGHGRWRSLRDAMSAGGGFFPGRLAPSSLLRPTGRRRRAIAIHADLAAVRETAHRSGATVNAAVLVAVTGALQRLLEQRGERPGPIRVSVPVAGRRTGGGNAVSPLLLSVPGNGSRDHRMAQVAADTRARRSGATGPAPIALLGGLFRLLAAAGGYRWYMNHQRRLHIVVSYLRGPAGPVHFAGAPVRTMIPIVPGGDSNLTLSCQALSYGGDLTVTAVADPDRCPDLDIFARQLKLELDAVAGPNGS</sequence>
<keyword evidence="7" id="KW-0319">Glycerol metabolism</keyword>
<dbReference type="EC" id="2.3.1.20" evidence="4"/>
<name>A0ABS2A963_9ACTN</name>
<dbReference type="EMBL" id="JAENHP010000003">
    <property type="protein sequence ID" value="MBM2616376.1"/>
    <property type="molecule type" value="Genomic_DNA"/>
</dbReference>
<dbReference type="InterPro" id="IPR045034">
    <property type="entry name" value="O-acyltransferase_WSD1-like"/>
</dbReference>
<keyword evidence="5" id="KW-0444">Lipid biosynthesis</keyword>
<dbReference type="Pfam" id="PF06974">
    <property type="entry name" value="WS_DGAT_C"/>
    <property type="match status" value="1"/>
</dbReference>
<evidence type="ECO:0000256" key="4">
    <source>
        <dbReference type="ARBA" id="ARBA00013244"/>
    </source>
</evidence>
<feature type="region of interest" description="Disordered" evidence="11">
    <location>
        <begin position="160"/>
        <end position="179"/>
    </location>
</feature>
<dbReference type="InterPro" id="IPR023213">
    <property type="entry name" value="CAT-like_dom_sf"/>
</dbReference>
<keyword evidence="8" id="KW-0443">Lipid metabolism</keyword>
<keyword evidence="6" id="KW-0808">Transferase</keyword>
<evidence type="ECO:0000256" key="1">
    <source>
        <dbReference type="ARBA" id="ARBA00004771"/>
    </source>
</evidence>
<evidence type="ECO:0000256" key="7">
    <source>
        <dbReference type="ARBA" id="ARBA00022798"/>
    </source>
</evidence>
<dbReference type="Gene3D" id="3.30.559.10">
    <property type="entry name" value="Chloramphenicol acetyltransferase-like domain"/>
    <property type="match status" value="1"/>
</dbReference>
<dbReference type="Gene3D" id="3.30.559.30">
    <property type="entry name" value="Nonribosomal peptide synthetase, condensation domain"/>
    <property type="match status" value="1"/>
</dbReference>
<dbReference type="Proteomes" id="UP000632138">
    <property type="component" value="Unassembled WGS sequence"/>
</dbReference>
<accession>A0ABS2A963</accession>
<evidence type="ECO:0000259" key="13">
    <source>
        <dbReference type="Pfam" id="PF06974"/>
    </source>
</evidence>
<evidence type="ECO:0000256" key="6">
    <source>
        <dbReference type="ARBA" id="ARBA00022679"/>
    </source>
</evidence>
<dbReference type="Pfam" id="PF03007">
    <property type="entry name" value="WS_DGAT_cat"/>
    <property type="match status" value="1"/>
</dbReference>
<evidence type="ECO:0000313" key="15">
    <source>
        <dbReference type="Proteomes" id="UP000632138"/>
    </source>
</evidence>
<evidence type="ECO:0000256" key="11">
    <source>
        <dbReference type="SAM" id="MobiDB-lite"/>
    </source>
</evidence>
<evidence type="ECO:0000259" key="12">
    <source>
        <dbReference type="Pfam" id="PF03007"/>
    </source>
</evidence>
<dbReference type="InterPro" id="IPR004255">
    <property type="entry name" value="O-acyltransferase_WSD1_N"/>
</dbReference>
<proteinExistence type="inferred from homology"/>
<dbReference type="SUPFAM" id="SSF52777">
    <property type="entry name" value="CoA-dependent acyltransferases"/>
    <property type="match status" value="2"/>
</dbReference>
<dbReference type="RefSeq" id="WP_203376273.1">
    <property type="nucleotide sequence ID" value="NZ_JAENHP010000003.1"/>
</dbReference>
<evidence type="ECO:0000256" key="5">
    <source>
        <dbReference type="ARBA" id="ARBA00022516"/>
    </source>
</evidence>
<evidence type="ECO:0000256" key="2">
    <source>
        <dbReference type="ARBA" id="ARBA00005189"/>
    </source>
</evidence>
<dbReference type="PANTHER" id="PTHR31650:SF1">
    <property type="entry name" value="WAX ESTER SYNTHASE_DIACYLGLYCEROL ACYLTRANSFERASE 4-RELATED"/>
    <property type="match status" value="1"/>
</dbReference>
<evidence type="ECO:0000256" key="10">
    <source>
        <dbReference type="ARBA" id="ARBA00048109"/>
    </source>
</evidence>
<gene>
    <name evidence="14" type="ORF">JIG36_12490</name>
</gene>
<evidence type="ECO:0000256" key="3">
    <source>
        <dbReference type="ARBA" id="ARBA00009587"/>
    </source>
</evidence>
<keyword evidence="15" id="KW-1185">Reference proteome</keyword>
<feature type="domain" description="O-acyltransferase WSD1-like N-terminal" evidence="12">
    <location>
        <begin position="15"/>
        <end position="159"/>
    </location>
</feature>
<comment type="catalytic activity">
    <reaction evidence="10">
        <text>an acyl-CoA + a 1,2-diacyl-sn-glycerol = a triacyl-sn-glycerol + CoA</text>
        <dbReference type="Rhea" id="RHEA:10868"/>
        <dbReference type="ChEBI" id="CHEBI:17815"/>
        <dbReference type="ChEBI" id="CHEBI:57287"/>
        <dbReference type="ChEBI" id="CHEBI:58342"/>
        <dbReference type="ChEBI" id="CHEBI:64615"/>
        <dbReference type="EC" id="2.3.1.20"/>
    </reaction>
</comment>
<organism evidence="14 15">
    <name type="scientific">Paractinoplanes ovalisporus</name>
    <dbReference type="NCBI Taxonomy" id="2810368"/>
    <lineage>
        <taxon>Bacteria</taxon>
        <taxon>Bacillati</taxon>
        <taxon>Actinomycetota</taxon>
        <taxon>Actinomycetes</taxon>
        <taxon>Micromonosporales</taxon>
        <taxon>Micromonosporaceae</taxon>
        <taxon>Paractinoplanes</taxon>
    </lineage>
</organism>
<feature type="domain" description="O-acyltransferase WSD1 C-terminal" evidence="13">
    <location>
        <begin position="271"/>
        <end position="412"/>
    </location>
</feature>
<protein>
    <recommendedName>
        <fullName evidence="4">diacylglycerol O-acyltransferase</fullName>
        <ecNumber evidence="4">2.3.1.20</ecNumber>
    </recommendedName>
</protein>
<comment type="caution">
    <text evidence="14">The sequence shown here is derived from an EMBL/GenBank/DDBJ whole genome shotgun (WGS) entry which is preliminary data.</text>
</comment>
<feature type="compositionally biased region" description="Gly residues" evidence="11">
    <location>
        <begin position="162"/>
        <end position="174"/>
    </location>
</feature>
<reference evidence="14 15" key="1">
    <citation type="submission" date="2021-01" db="EMBL/GenBank/DDBJ databases">
        <title>Actinoplanes sp. nov. LDG1-06 isolated from lichen.</title>
        <authorList>
            <person name="Saeng-In P."/>
            <person name="Phongsopitanun W."/>
            <person name="Kanchanasin P."/>
            <person name="Yuki M."/>
            <person name="Kudo T."/>
            <person name="Ohkuma M."/>
            <person name="Tanasupawat S."/>
        </authorList>
    </citation>
    <scope>NUCLEOTIDE SEQUENCE [LARGE SCALE GENOMIC DNA]</scope>
    <source>
        <strain evidence="14 15">LDG1-06</strain>
    </source>
</reference>
<dbReference type="PANTHER" id="PTHR31650">
    <property type="entry name" value="O-ACYLTRANSFERASE (WSD1-LIKE) FAMILY PROTEIN"/>
    <property type="match status" value="1"/>
</dbReference>
<evidence type="ECO:0000256" key="9">
    <source>
        <dbReference type="ARBA" id="ARBA00023315"/>
    </source>
</evidence>
<dbReference type="InterPro" id="IPR009721">
    <property type="entry name" value="O-acyltransferase_WSD1_C"/>
</dbReference>
<comment type="pathway">
    <text evidence="1">Glycerolipid metabolism; triacylglycerol biosynthesis.</text>
</comment>